<organism evidence="1 2">
    <name type="scientific">Corchorus capsularis</name>
    <name type="common">Jute</name>
    <dbReference type="NCBI Taxonomy" id="210143"/>
    <lineage>
        <taxon>Eukaryota</taxon>
        <taxon>Viridiplantae</taxon>
        <taxon>Streptophyta</taxon>
        <taxon>Embryophyta</taxon>
        <taxon>Tracheophyta</taxon>
        <taxon>Spermatophyta</taxon>
        <taxon>Magnoliopsida</taxon>
        <taxon>eudicotyledons</taxon>
        <taxon>Gunneridae</taxon>
        <taxon>Pentapetalae</taxon>
        <taxon>rosids</taxon>
        <taxon>malvids</taxon>
        <taxon>Malvales</taxon>
        <taxon>Malvaceae</taxon>
        <taxon>Grewioideae</taxon>
        <taxon>Apeibeae</taxon>
        <taxon>Corchorus</taxon>
    </lineage>
</organism>
<evidence type="ECO:0000313" key="1">
    <source>
        <dbReference type="EMBL" id="OMO99818.1"/>
    </source>
</evidence>
<dbReference type="OrthoDB" id="201752at2759"/>
<sequence>MERALDEQLRNNKFSTAAEKPQKRGCYYTKIPQI</sequence>
<feature type="non-terminal residue" evidence="1">
    <location>
        <position position="34"/>
    </location>
</feature>
<evidence type="ECO:0000313" key="2">
    <source>
        <dbReference type="Proteomes" id="UP000188268"/>
    </source>
</evidence>
<accession>A0A1R3JY79</accession>
<dbReference type="EMBL" id="AWWV01006779">
    <property type="protein sequence ID" value="OMO99818.1"/>
    <property type="molecule type" value="Genomic_DNA"/>
</dbReference>
<proteinExistence type="predicted"/>
<comment type="caution">
    <text evidence="1">The sequence shown here is derived from an EMBL/GenBank/DDBJ whole genome shotgun (WGS) entry which is preliminary data.</text>
</comment>
<protein>
    <submittedName>
        <fullName evidence="1">Uncharacterized protein</fullName>
    </submittedName>
</protein>
<dbReference type="Gramene" id="OMO99818">
    <property type="protein sequence ID" value="OMO99818"/>
    <property type="gene ID" value="CCACVL1_03610"/>
</dbReference>
<gene>
    <name evidence="1" type="ORF">CCACVL1_03610</name>
</gene>
<keyword evidence="2" id="KW-1185">Reference proteome</keyword>
<name>A0A1R3JY79_COCAP</name>
<dbReference type="AlphaFoldDB" id="A0A1R3JY79"/>
<dbReference type="Proteomes" id="UP000188268">
    <property type="component" value="Unassembled WGS sequence"/>
</dbReference>
<reference evidence="1 2" key="1">
    <citation type="submission" date="2013-09" db="EMBL/GenBank/DDBJ databases">
        <title>Corchorus capsularis genome sequencing.</title>
        <authorList>
            <person name="Alam M."/>
            <person name="Haque M.S."/>
            <person name="Islam M.S."/>
            <person name="Emdad E.M."/>
            <person name="Islam M.M."/>
            <person name="Ahmed B."/>
            <person name="Halim A."/>
            <person name="Hossen Q.M.M."/>
            <person name="Hossain M.Z."/>
            <person name="Ahmed R."/>
            <person name="Khan M.M."/>
            <person name="Islam R."/>
            <person name="Rashid M.M."/>
            <person name="Khan S.A."/>
            <person name="Rahman M.S."/>
            <person name="Alam M."/>
        </authorList>
    </citation>
    <scope>NUCLEOTIDE SEQUENCE [LARGE SCALE GENOMIC DNA]</scope>
    <source>
        <strain evidence="2">cv. CVL-1</strain>
        <tissue evidence="1">Whole seedling</tissue>
    </source>
</reference>